<dbReference type="InterPro" id="IPR017195">
    <property type="entry name" value="ABC_thiamin-permease_prd"/>
</dbReference>
<dbReference type="Pfam" id="PF09819">
    <property type="entry name" value="ABC_cobalt"/>
    <property type="match status" value="1"/>
</dbReference>
<sequence>MQRTTTRVILSCAAIGVGGAIVAAGSGYLAAAVAAFLPAVYGLTIGTHFLPSVIALALLKRPGVAVLTGVIAGLVASAFAPMWFLRFVGTGLLVGALMELPFLLTRYRRWSAWMYYVAAAVAGVLIGVPVAITFDADRFAPAVQVLYLAFFALSPLLFTWIGRLIAASLARTGVARGI</sequence>
<reference evidence="2" key="1">
    <citation type="submission" date="2021-03" db="EMBL/GenBank/DDBJ databases">
        <title>Agromyces archimandritus sp. nov., isolated from the cockroach Archimandrita tessellata.</title>
        <authorList>
            <person name="Guzman J."/>
            <person name="Ortuzar M."/>
            <person name="Poehlein A."/>
            <person name="Daniel R."/>
            <person name="Trujillo M."/>
            <person name="Vilcinskas A."/>
        </authorList>
    </citation>
    <scope>NUCLEOTIDE SEQUENCE</scope>
    <source>
        <strain evidence="2">G127AT</strain>
    </source>
</reference>
<evidence type="ECO:0000313" key="2">
    <source>
        <dbReference type="EMBL" id="QTX04302.1"/>
    </source>
</evidence>
<keyword evidence="1" id="KW-0472">Membrane</keyword>
<keyword evidence="1" id="KW-1133">Transmembrane helix</keyword>
<feature type="transmembrane region" description="Helical" evidence="1">
    <location>
        <begin position="64"/>
        <end position="84"/>
    </location>
</feature>
<proteinExistence type="predicted"/>
<dbReference type="EMBL" id="CP071696">
    <property type="protein sequence ID" value="QTX04302.1"/>
    <property type="molecule type" value="Genomic_DNA"/>
</dbReference>
<name>A0A975FLW3_9MICO</name>
<evidence type="ECO:0000313" key="3">
    <source>
        <dbReference type="Proteomes" id="UP000671914"/>
    </source>
</evidence>
<keyword evidence="1" id="KW-0812">Transmembrane</keyword>
<dbReference type="RefSeq" id="WP_210897757.1">
    <property type="nucleotide sequence ID" value="NZ_CP071696.1"/>
</dbReference>
<feature type="transmembrane region" description="Helical" evidence="1">
    <location>
        <begin position="114"/>
        <end position="134"/>
    </location>
</feature>
<feature type="transmembrane region" description="Helical" evidence="1">
    <location>
        <begin position="12"/>
        <end position="33"/>
    </location>
</feature>
<feature type="transmembrane region" description="Helical" evidence="1">
    <location>
        <begin position="39"/>
        <end position="59"/>
    </location>
</feature>
<dbReference type="KEGG" id="aarc:G127AT_13635"/>
<accession>A0A975FLW3</accession>
<feature type="transmembrane region" description="Helical" evidence="1">
    <location>
        <begin position="146"/>
        <end position="166"/>
    </location>
</feature>
<gene>
    <name evidence="2" type="ORF">G127AT_13635</name>
</gene>
<dbReference type="AlphaFoldDB" id="A0A975FLW3"/>
<organism evidence="2 3">
    <name type="scientific">Agromyces archimandritae</name>
    <dbReference type="NCBI Taxonomy" id="2781962"/>
    <lineage>
        <taxon>Bacteria</taxon>
        <taxon>Bacillati</taxon>
        <taxon>Actinomycetota</taxon>
        <taxon>Actinomycetes</taxon>
        <taxon>Micrococcales</taxon>
        <taxon>Microbacteriaceae</taxon>
        <taxon>Agromyces</taxon>
    </lineage>
</organism>
<protein>
    <submittedName>
        <fullName evidence="2">ECF transporter S component</fullName>
    </submittedName>
</protein>
<evidence type="ECO:0000256" key="1">
    <source>
        <dbReference type="SAM" id="Phobius"/>
    </source>
</evidence>
<dbReference type="Proteomes" id="UP000671914">
    <property type="component" value="Chromosome"/>
</dbReference>
<keyword evidence="3" id="KW-1185">Reference proteome</keyword>